<reference evidence="1" key="2">
    <citation type="journal article" date="2021" name="Microbiome">
        <title>Successional dynamics and alternative stable states in a saline activated sludge microbial community over 9 years.</title>
        <authorList>
            <person name="Wang Y."/>
            <person name="Ye J."/>
            <person name="Ju F."/>
            <person name="Liu L."/>
            <person name="Boyd J.A."/>
            <person name="Deng Y."/>
            <person name="Parks D.H."/>
            <person name="Jiang X."/>
            <person name="Yin X."/>
            <person name="Woodcroft B.J."/>
            <person name="Tyson G.W."/>
            <person name="Hugenholtz P."/>
            <person name="Polz M.F."/>
            <person name="Zhang T."/>
        </authorList>
    </citation>
    <scope>NUCLEOTIDE SEQUENCE</scope>
    <source>
        <strain evidence="1">HKST-UBA01</strain>
    </source>
</reference>
<evidence type="ECO:0000313" key="2">
    <source>
        <dbReference type="Proteomes" id="UP000697710"/>
    </source>
</evidence>
<evidence type="ECO:0000313" key="1">
    <source>
        <dbReference type="EMBL" id="MCA9726656.1"/>
    </source>
</evidence>
<sequence length="136" mass="14687">MSDESETNDLTPEERHALAALASDRTYFRGLEDRTVAALQREGLIRASVPAWMRALRWTAAAASLAAAFGAGAQFQKHREPSPESVVIPASTAPSDGPAVAVTYHLDLEDPFDESFSDADAHPKVRISRALALQTQ</sequence>
<gene>
    <name evidence="1" type="ORF">KC729_03170</name>
</gene>
<name>A0A956RMN4_UNCEI</name>
<reference evidence="1" key="1">
    <citation type="submission" date="2020-04" db="EMBL/GenBank/DDBJ databases">
        <authorList>
            <person name="Zhang T."/>
        </authorList>
    </citation>
    <scope>NUCLEOTIDE SEQUENCE</scope>
    <source>
        <strain evidence="1">HKST-UBA01</strain>
    </source>
</reference>
<dbReference type="EMBL" id="JAGQHR010000053">
    <property type="protein sequence ID" value="MCA9726656.1"/>
    <property type="molecule type" value="Genomic_DNA"/>
</dbReference>
<dbReference type="Proteomes" id="UP000697710">
    <property type="component" value="Unassembled WGS sequence"/>
</dbReference>
<protein>
    <submittedName>
        <fullName evidence="1">Uncharacterized protein</fullName>
    </submittedName>
</protein>
<dbReference type="AlphaFoldDB" id="A0A956RMN4"/>
<comment type="caution">
    <text evidence="1">The sequence shown here is derived from an EMBL/GenBank/DDBJ whole genome shotgun (WGS) entry which is preliminary data.</text>
</comment>
<organism evidence="1 2">
    <name type="scientific">Eiseniibacteriota bacterium</name>
    <dbReference type="NCBI Taxonomy" id="2212470"/>
    <lineage>
        <taxon>Bacteria</taxon>
        <taxon>Candidatus Eiseniibacteriota</taxon>
    </lineage>
</organism>
<accession>A0A956RMN4</accession>
<proteinExistence type="predicted"/>